<dbReference type="InterPro" id="IPR041168">
    <property type="entry name" value="LodA_N"/>
</dbReference>
<evidence type="ECO:0008006" key="6">
    <source>
        <dbReference type="Google" id="ProtNLM"/>
    </source>
</evidence>
<dbReference type="Pfam" id="PF17990">
    <property type="entry name" value="LodA_N"/>
    <property type="match status" value="1"/>
</dbReference>
<evidence type="ECO:0000256" key="1">
    <source>
        <dbReference type="SAM" id="MobiDB-lite"/>
    </source>
</evidence>
<dbReference type="InterPro" id="IPR041173">
    <property type="entry name" value="LodA_C"/>
</dbReference>
<feature type="compositionally biased region" description="Basic and acidic residues" evidence="1">
    <location>
        <begin position="519"/>
        <end position="529"/>
    </location>
</feature>
<feature type="region of interest" description="Disordered" evidence="1">
    <location>
        <begin position="501"/>
        <end position="529"/>
    </location>
</feature>
<feature type="domain" description="L-Lysine epsilon oxidase N-terminal" evidence="2">
    <location>
        <begin position="5"/>
        <end position="214"/>
    </location>
</feature>
<gene>
    <name evidence="4" type="ORF">RDB_LOCUS190532</name>
</gene>
<dbReference type="AlphaFoldDB" id="A0A8H3H1C9"/>
<name>A0A8H3H1C9_9AGAM</name>
<feature type="region of interest" description="Disordered" evidence="1">
    <location>
        <begin position="336"/>
        <end position="368"/>
    </location>
</feature>
<dbReference type="Pfam" id="PF18417">
    <property type="entry name" value="LodA_C"/>
    <property type="match status" value="1"/>
</dbReference>
<sequence>MCADSDEYFIGTEVPGVEPIPDGAFKGNEWNPTGGFKDKDYKIRKQAARFRVYAFDKDSKPLGEIKSKDYSLTWKVHVANKKAAWVVHGSKYEKTKSDLRNAGVQGWPGEPGKWPYDYTSERSDLIIDSGEQVIEGENAQPIALQGVFQGSTKSGTQVQLGELRTDDQGRLLVLASDGHSFSIHGDKDLNSDFDNVDWVDNMCDGSVRVTVKSKSNPELNIPVKNRATIITAPPRFASGTHCPTTLYELIEDIYEQHYSDEYDVGEIVYYRDIYPLFKRAYLMSWTNKYANRGHGPARISRFETRDMWDPQASNDARVRVMNDRIRLYVIDGDEKNKETRETQANDEFMPRLAGDDAAGNAEPGNPNTWASLTRLQYDRLKKWSTGDFTTGKQEEPYKSFDVIPLDKQPDALTRSALEWSIGAALYPGIEVHWIVQLPEMYHPKERYRYADTVKPGDLTKGLCLPWQSDFNMCHTDWWPSVRPDDVVTEDYFQKMQAENPPEQLARKLTKRSPWAQGLDPRKDKGNSDMVDKWTKLGFVARQKYEAQPDQLEILIERERDPNFPRS</sequence>
<accession>A0A8H3H1C9</accession>
<organism evidence="4 5">
    <name type="scientific">Rhizoctonia solani</name>
    <dbReference type="NCBI Taxonomy" id="456999"/>
    <lineage>
        <taxon>Eukaryota</taxon>
        <taxon>Fungi</taxon>
        <taxon>Dikarya</taxon>
        <taxon>Basidiomycota</taxon>
        <taxon>Agaricomycotina</taxon>
        <taxon>Agaricomycetes</taxon>
        <taxon>Cantharellales</taxon>
        <taxon>Ceratobasidiaceae</taxon>
        <taxon>Rhizoctonia</taxon>
    </lineage>
</organism>
<evidence type="ECO:0000313" key="5">
    <source>
        <dbReference type="Proteomes" id="UP000663841"/>
    </source>
</evidence>
<protein>
    <recommendedName>
        <fullName evidence="6">L-lysine 6-oxidase</fullName>
    </recommendedName>
</protein>
<proteinExistence type="predicted"/>
<evidence type="ECO:0000313" key="4">
    <source>
        <dbReference type="EMBL" id="CAE6476187.1"/>
    </source>
</evidence>
<dbReference type="Proteomes" id="UP000663841">
    <property type="component" value="Unassembled WGS sequence"/>
</dbReference>
<feature type="domain" description="L-lysine epsilon oxidase C-terminal" evidence="3">
    <location>
        <begin position="363"/>
        <end position="484"/>
    </location>
</feature>
<reference evidence="4" key="1">
    <citation type="submission" date="2021-01" db="EMBL/GenBank/DDBJ databases">
        <authorList>
            <person name="Kaushik A."/>
        </authorList>
    </citation>
    <scope>NUCLEOTIDE SEQUENCE</scope>
    <source>
        <strain evidence="4">AG3-T5</strain>
    </source>
</reference>
<dbReference type="EMBL" id="CAJMWW010000630">
    <property type="protein sequence ID" value="CAE6476187.1"/>
    <property type="molecule type" value="Genomic_DNA"/>
</dbReference>
<comment type="caution">
    <text evidence="4">The sequence shown here is derived from an EMBL/GenBank/DDBJ whole genome shotgun (WGS) entry which is preliminary data.</text>
</comment>
<evidence type="ECO:0000259" key="3">
    <source>
        <dbReference type="Pfam" id="PF18417"/>
    </source>
</evidence>
<evidence type="ECO:0000259" key="2">
    <source>
        <dbReference type="Pfam" id="PF17990"/>
    </source>
</evidence>